<keyword evidence="2" id="KW-1185">Reference proteome</keyword>
<comment type="caution">
    <text evidence="1">The sequence shown here is derived from an EMBL/GenBank/DDBJ whole genome shotgun (WGS) entry which is preliminary data.</text>
</comment>
<dbReference type="EMBL" id="CAJNIZ010004899">
    <property type="protein sequence ID" value="CAE7237028.1"/>
    <property type="molecule type" value="Genomic_DNA"/>
</dbReference>
<gene>
    <name evidence="1" type="ORF">SPIL2461_LOCUS3892</name>
</gene>
<protein>
    <submittedName>
        <fullName evidence="1">Uncharacterized protein</fullName>
    </submittedName>
</protein>
<proteinExistence type="predicted"/>
<evidence type="ECO:0000313" key="2">
    <source>
        <dbReference type="Proteomes" id="UP000649617"/>
    </source>
</evidence>
<name>A0A812L8D7_SYMPI</name>
<dbReference type="Pfam" id="PF19060">
    <property type="entry name" value="DVNP"/>
    <property type="match status" value="1"/>
</dbReference>
<dbReference type="Proteomes" id="UP000649617">
    <property type="component" value="Unassembled WGS sequence"/>
</dbReference>
<dbReference type="InterPro" id="IPR043928">
    <property type="entry name" value="DNVP"/>
</dbReference>
<dbReference type="GO" id="GO:0003677">
    <property type="term" value="F:DNA binding"/>
    <property type="evidence" value="ECO:0007669"/>
    <property type="project" value="InterPro"/>
</dbReference>
<dbReference type="AlphaFoldDB" id="A0A812L8D7"/>
<organism evidence="1 2">
    <name type="scientific">Symbiodinium pilosum</name>
    <name type="common">Dinoflagellate</name>
    <dbReference type="NCBI Taxonomy" id="2952"/>
    <lineage>
        <taxon>Eukaryota</taxon>
        <taxon>Sar</taxon>
        <taxon>Alveolata</taxon>
        <taxon>Dinophyceae</taxon>
        <taxon>Suessiales</taxon>
        <taxon>Symbiodiniaceae</taxon>
        <taxon>Symbiodinium</taxon>
    </lineage>
</organism>
<reference evidence="1" key="1">
    <citation type="submission" date="2021-02" db="EMBL/GenBank/DDBJ databases">
        <authorList>
            <person name="Dougan E. K."/>
            <person name="Rhodes N."/>
            <person name="Thang M."/>
            <person name="Chan C."/>
        </authorList>
    </citation>
    <scope>NUCLEOTIDE SEQUENCE</scope>
</reference>
<sequence length="134" mass="14467">MALPMKTAMKKAMKCSAMKSSAMKSKNSAMKAMKKKAVSKIATGKRAKYVVFRGTKEKTSGGLAKTQLMKNKRGKIVSKKMHAKGKAIQKFAQRWLDSVMTARKELGIKGFCAVGGKSAQGKALYAKAKALYAA</sequence>
<accession>A0A812L8D7</accession>
<dbReference type="OrthoDB" id="444085at2759"/>
<dbReference type="GO" id="GO:0051276">
    <property type="term" value="P:chromosome organization"/>
    <property type="evidence" value="ECO:0007669"/>
    <property type="project" value="InterPro"/>
</dbReference>
<evidence type="ECO:0000313" key="1">
    <source>
        <dbReference type="EMBL" id="CAE7237028.1"/>
    </source>
</evidence>